<accession>A0AB39FAM2</accession>
<dbReference type="GO" id="GO:0015774">
    <property type="term" value="P:polysaccharide transport"/>
    <property type="evidence" value="ECO:0007669"/>
    <property type="project" value="InterPro"/>
</dbReference>
<evidence type="ECO:0000313" key="1">
    <source>
        <dbReference type="EMBL" id="XDJ75674.1"/>
    </source>
</evidence>
<proteinExistence type="predicted"/>
<dbReference type="AlphaFoldDB" id="A0AB39FAM2"/>
<gene>
    <name evidence="2" type="ORF">ABRY96_04590</name>
    <name evidence="1" type="ORF">ABRY97_05905</name>
</gene>
<dbReference type="GO" id="GO:0000271">
    <property type="term" value="P:polysaccharide biosynthetic process"/>
    <property type="evidence" value="ECO:0007669"/>
    <property type="project" value="InterPro"/>
</dbReference>
<name>A0AB39FAM2_9BURK</name>
<evidence type="ECO:0000313" key="2">
    <source>
        <dbReference type="EMBL" id="XDJ83500.1"/>
    </source>
</evidence>
<dbReference type="EMBL" id="CP158264">
    <property type="protein sequence ID" value="XDJ75674.1"/>
    <property type="molecule type" value="Genomic_DNA"/>
</dbReference>
<organism evidence="1">
    <name type="scientific">Castellaniella ginsengisoli</name>
    <dbReference type="NCBI Taxonomy" id="546114"/>
    <lineage>
        <taxon>Bacteria</taxon>
        <taxon>Pseudomonadati</taxon>
        <taxon>Pseudomonadota</taxon>
        <taxon>Betaproteobacteria</taxon>
        <taxon>Burkholderiales</taxon>
        <taxon>Alcaligenaceae</taxon>
        <taxon>Castellaniella</taxon>
    </lineage>
</organism>
<dbReference type="EMBL" id="CP158266">
    <property type="protein sequence ID" value="XDJ83500.1"/>
    <property type="molecule type" value="Genomic_DNA"/>
</dbReference>
<dbReference type="InterPro" id="IPR007833">
    <property type="entry name" value="Capsule_polysaccharide_synth"/>
</dbReference>
<dbReference type="CDD" id="cd16439">
    <property type="entry name" value="beta_Kdo_transferase_KpsC_2"/>
    <property type="match status" value="1"/>
</dbReference>
<reference evidence="1" key="1">
    <citation type="submission" date="2024-05" db="EMBL/GenBank/DDBJ databases">
        <authorList>
            <person name="Luo Y.-C."/>
            <person name="Nicholds J."/>
            <person name="Mortimer T."/>
            <person name="Maboni G."/>
        </authorList>
    </citation>
    <scope>NUCLEOTIDE SEQUENCE</scope>
    <source>
        <strain evidence="2">143751</strain>
        <strain evidence="1">143811</strain>
    </source>
</reference>
<sequence length="702" mass="78130">MRIDSAVFPCSAQPASNTEFLTTPNRVAERLLQSSFVRVTGNRIRPSVDRIAGWGCKQNTRRAFQYASERGLPFLRLEDGFLRSYGVGPGYPQLSLIIDDQGIYYDSTQPSALEVLLQSGQDVLQGLGDQVSRARSLILEYRLSKYNHAPDLPPALLHSGDGGRVLVVDQTVGDVSVSLGGASAQTFFDMLAAARRENPGATIYVKTHPEVSSGAKRGYLSDVAEEDGIVLLRQTVNPVELIRAMDRVYVVSSTMGFEALLAEKPVSVFGLPWYAGWGVTDDRQTCPRRTRRRTVDELFVAAYFHYTRYLNPLTHRPGTIFDVIDWLVRQKRMRCRFAGKIVCVGFRRWKAANLRPLLRFGAEPVRFVRNARRAAAVGLGPDDSLVCWGREPPGGVAALAAASGARLLRMEDGFVRSVGLGSDMIPPQSLVLDETGLYFDPTRPSGLENLLNRHAWSADDLRRAESVRQFIVTHGITKYNLEPRAPVSWPSGGRPVVLVPGQVEDDASIRFGCTDVRTNLALLRAARETHPDAFIVYKPHPDVASGNRQGVVSEAQALAYADHVETRCSVISCIEACDAVHTMTSLTGFDALLRHKKVVTYGQPFYAGWGLTEDRVVGGAAFARRRRRLTLAELVAGTLLDYPLYWDPLLKGYTTCEAVLNRLVEERDRRAQDGTLERLNRGWWARSQRKFHAIWRAWRTAD</sequence>
<dbReference type="CDD" id="cd16440">
    <property type="entry name" value="beta_Kdo_transferase_KpsC_1"/>
    <property type="match status" value="1"/>
</dbReference>
<dbReference type="Pfam" id="PF05159">
    <property type="entry name" value="Capsule_synth"/>
    <property type="match status" value="3"/>
</dbReference>
<protein>
    <submittedName>
        <fullName evidence="1">Capsular polysaccharide biosynthesis protein</fullName>
    </submittedName>
</protein>